<dbReference type="GO" id="GO:0005886">
    <property type="term" value="C:plasma membrane"/>
    <property type="evidence" value="ECO:0007669"/>
    <property type="project" value="TreeGrafter"/>
</dbReference>
<dbReference type="FunFam" id="3.40.50.10140:FF:000001">
    <property type="entry name" value="Toll-like receptor 2"/>
    <property type="match status" value="1"/>
</dbReference>
<dbReference type="GO" id="GO:0045087">
    <property type="term" value="P:innate immune response"/>
    <property type="evidence" value="ECO:0007669"/>
    <property type="project" value="UniProtKB-KW"/>
</dbReference>
<feature type="region of interest" description="Disordered" evidence="14">
    <location>
        <begin position="182"/>
        <end position="210"/>
    </location>
</feature>
<keyword evidence="7" id="KW-0677">Repeat</keyword>
<dbReference type="InterPro" id="IPR000157">
    <property type="entry name" value="TIR_dom"/>
</dbReference>
<dbReference type="EMBL" id="OZ035829">
    <property type="protein sequence ID" value="CAL1610397.1"/>
    <property type="molecule type" value="Genomic_DNA"/>
</dbReference>
<keyword evidence="9" id="KW-1133">Transmembrane helix</keyword>
<protein>
    <recommendedName>
        <fullName evidence="15">TIR domain-containing protein</fullName>
    </recommendedName>
</protein>
<keyword evidence="4" id="KW-0433">Leucine-rich repeat</keyword>
<evidence type="ECO:0000256" key="1">
    <source>
        <dbReference type="ARBA" id="ARBA00004479"/>
    </source>
</evidence>
<dbReference type="Gene3D" id="3.40.50.10140">
    <property type="entry name" value="Toll/interleukin-1 receptor homology (TIR) domain"/>
    <property type="match status" value="1"/>
</dbReference>
<evidence type="ECO:0000256" key="9">
    <source>
        <dbReference type="ARBA" id="ARBA00022989"/>
    </source>
</evidence>
<dbReference type="PRINTS" id="PR01537">
    <property type="entry name" value="INTRLKN1R1F"/>
</dbReference>
<proteinExistence type="inferred from homology"/>
<evidence type="ECO:0000313" key="16">
    <source>
        <dbReference type="EMBL" id="CAL1610397.1"/>
    </source>
</evidence>
<sequence length="216" mass="25639">MKLYWTFKYSFFVFRAWFSEQWRRLGDEEENCAFDAFISYNFSDEQWVMEQLVPNLEGNGSSFKLCLHHRDFEVGRNIVDNIVSAVYSSRKTICVVSQNFLRSEWCSLEIQLASYRLFDEHRDVLLLVFLETISERQISSYHRMRKVMLKKTYLQWPGADCSDPAQAQKLFWTQLRRAMKETGQRESNSSNGNSFHNNKPQQSECEMTDDAQYLLP</sequence>
<dbReference type="AlphaFoldDB" id="A0AAV2MAK7"/>
<dbReference type="PROSITE" id="PS50104">
    <property type="entry name" value="TIR"/>
    <property type="match status" value="1"/>
</dbReference>
<evidence type="ECO:0000256" key="3">
    <source>
        <dbReference type="ARBA" id="ARBA00022588"/>
    </source>
</evidence>
<evidence type="ECO:0000256" key="7">
    <source>
        <dbReference type="ARBA" id="ARBA00022737"/>
    </source>
</evidence>
<dbReference type="GO" id="GO:0002224">
    <property type="term" value="P:toll-like receptor signaling pathway"/>
    <property type="evidence" value="ECO:0007669"/>
    <property type="project" value="TreeGrafter"/>
</dbReference>
<evidence type="ECO:0000256" key="8">
    <source>
        <dbReference type="ARBA" id="ARBA00022859"/>
    </source>
</evidence>
<dbReference type="PANTHER" id="PTHR24365:SF545">
    <property type="entry name" value="TOLL-LIKE RECEPTOR 12"/>
    <property type="match status" value="1"/>
</dbReference>
<dbReference type="PANTHER" id="PTHR24365">
    <property type="entry name" value="TOLL-LIKE RECEPTOR"/>
    <property type="match status" value="1"/>
</dbReference>
<keyword evidence="17" id="KW-1185">Reference proteome</keyword>
<dbReference type="GO" id="GO:0006954">
    <property type="term" value="P:inflammatory response"/>
    <property type="evidence" value="ECO:0007669"/>
    <property type="project" value="UniProtKB-KW"/>
</dbReference>
<evidence type="ECO:0000256" key="12">
    <source>
        <dbReference type="ARBA" id="ARBA00023180"/>
    </source>
</evidence>
<keyword evidence="10" id="KW-0472">Membrane</keyword>
<evidence type="ECO:0000256" key="14">
    <source>
        <dbReference type="SAM" id="MobiDB-lite"/>
    </source>
</evidence>
<keyword evidence="13" id="KW-0395">Inflammatory response</keyword>
<evidence type="ECO:0000256" key="10">
    <source>
        <dbReference type="ARBA" id="ARBA00023136"/>
    </source>
</evidence>
<keyword evidence="5" id="KW-0812">Transmembrane</keyword>
<dbReference type="GO" id="GO:0038023">
    <property type="term" value="F:signaling receptor activity"/>
    <property type="evidence" value="ECO:0007669"/>
    <property type="project" value="TreeGrafter"/>
</dbReference>
<evidence type="ECO:0000256" key="2">
    <source>
        <dbReference type="ARBA" id="ARBA00009634"/>
    </source>
</evidence>
<comment type="similarity">
    <text evidence="2">Belongs to the Toll-like receptor family.</text>
</comment>
<keyword evidence="11" id="KW-0675">Receptor</keyword>
<comment type="subcellular location">
    <subcellularLocation>
        <location evidence="1">Membrane</location>
        <topology evidence="1">Single-pass type I membrane protein</topology>
    </subcellularLocation>
</comment>
<organism evidence="16 17">
    <name type="scientific">Knipowitschia caucasica</name>
    <name type="common">Caucasian dwarf goby</name>
    <name type="synonym">Pomatoschistus caucasicus</name>
    <dbReference type="NCBI Taxonomy" id="637954"/>
    <lineage>
        <taxon>Eukaryota</taxon>
        <taxon>Metazoa</taxon>
        <taxon>Chordata</taxon>
        <taxon>Craniata</taxon>
        <taxon>Vertebrata</taxon>
        <taxon>Euteleostomi</taxon>
        <taxon>Actinopterygii</taxon>
        <taxon>Neopterygii</taxon>
        <taxon>Teleostei</taxon>
        <taxon>Neoteleostei</taxon>
        <taxon>Acanthomorphata</taxon>
        <taxon>Gobiaria</taxon>
        <taxon>Gobiiformes</taxon>
        <taxon>Gobioidei</taxon>
        <taxon>Gobiidae</taxon>
        <taxon>Gobiinae</taxon>
        <taxon>Knipowitschia</taxon>
    </lineage>
</organism>
<gene>
    <name evidence="16" type="ORF">KC01_LOCUS37021</name>
</gene>
<evidence type="ECO:0000256" key="5">
    <source>
        <dbReference type="ARBA" id="ARBA00022692"/>
    </source>
</evidence>
<keyword evidence="8" id="KW-0391">Immunity</keyword>
<evidence type="ECO:0000256" key="13">
    <source>
        <dbReference type="ARBA" id="ARBA00023198"/>
    </source>
</evidence>
<evidence type="ECO:0000256" key="6">
    <source>
        <dbReference type="ARBA" id="ARBA00022729"/>
    </source>
</evidence>
<dbReference type="SUPFAM" id="SSF52200">
    <property type="entry name" value="Toll/Interleukin receptor TIR domain"/>
    <property type="match status" value="1"/>
</dbReference>
<evidence type="ECO:0000259" key="15">
    <source>
        <dbReference type="PROSITE" id="PS50104"/>
    </source>
</evidence>
<evidence type="ECO:0000256" key="11">
    <source>
        <dbReference type="ARBA" id="ARBA00023170"/>
    </source>
</evidence>
<feature type="compositionally biased region" description="Low complexity" evidence="14">
    <location>
        <begin position="187"/>
        <end position="198"/>
    </location>
</feature>
<name>A0AAV2MAK7_KNICA</name>
<keyword evidence="12" id="KW-0325">Glycoprotein</keyword>
<dbReference type="SMART" id="SM00255">
    <property type="entry name" value="TIR"/>
    <property type="match status" value="1"/>
</dbReference>
<keyword evidence="3" id="KW-0399">Innate immunity</keyword>
<dbReference type="InterPro" id="IPR035897">
    <property type="entry name" value="Toll_tir_struct_dom_sf"/>
</dbReference>
<evidence type="ECO:0000313" key="17">
    <source>
        <dbReference type="Proteomes" id="UP001497482"/>
    </source>
</evidence>
<accession>A0AAV2MAK7</accession>
<feature type="domain" description="TIR" evidence="15">
    <location>
        <begin position="32"/>
        <end position="179"/>
    </location>
</feature>
<reference evidence="16 17" key="1">
    <citation type="submission" date="2024-04" db="EMBL/GenBank/DDBJ databases">
        <authorList>
            <person name="Waldvogel A.-M."/>
            <person name="Schoenle A."/>
        </authorList>
    </citation>
    <scope>NUCLEOTIDE SEQUENCE [LARGE SCALE GENOMIC DNA]</scope>
</reference>
<dbReference type="Proteomes" id="UP001497482">
    <property type="component" value="Chromosome 7"/>
</dbReference>
<dbReference type="Pfam" id="PF01582">
    <property type="entry name" value="TIR"/>
    <property type="match status" value="1"/>
</dbReference>
<keyword evidence="6" id="KW-0732">Signal</keyword>
<evidence type="ECO:0000256" key="4">
    <source>
        <dbReference type="ARBA" id="ARBA00022614"/>
    </source>
</evidence>